<dbReference type="PROSITE" id="PS51760">
    <property type="entry name" value="GH10_2"/>
    <property type="match status" value="1"/>
</dbReference>
<dbReference type="PRINTS" id="PR00134">
    <property type="entry name" value="GLHYDRLASE10"/>
</dbReference>
<dbReference type="GO" id="GO:0031176">
    <property type="term" value="F:endo-1,4-beta-xylanase activity"/>
    <property type="evidence" value="ECO:0007669"/>
    <property type="project" value="UniProtKB-EC"/>
</dbReference>
<dbReference type="SUPFAM" id="SSF51445">
    <property type="entry name" value="(Trans)glycosidases"/>
    <property type="match status" value="1"/>
</dbReference>
<gene>
    <name evidence="9" type="ORF">NAF29_16320</name>
</gene>
<evidence type="ECO:0000256" key="4">
    <source>
        <dbReference type="ARBA" id="ARBA00023326"/>
    </source>
</evidence>
<proteinExistence type="inferred from homology"/>
<keyword evidence="3 6" id="KW-0326">Glycosidase</keyword>
<dbReference type="InterPro" id="IPR017853">
    <property type="entry name" value="GH"/>
</dbReference>
<feature type="domain" description="GH10" evidence="8">
    <location>
        <begin position="27"/>
        <end position="375"/>
    </location>
</feature>
<evidence type="ECO:0000256" key="1">
    <source>
        <dbReference type="ARBA" id="ARBA00022801"/>
    </source>
</evidence>
<dbReference type="GO" id="GO:0000272">
    <property type="term" value="P:polysaccharide catabolic process"/>
    <property type="evidence" value="ECO:0007669"/>
    <property type="project" value="UniProtKB-KW"/>
</dbReference>
<evidence type="ECO:0000256" key="2">
    <source>
        <dbReference type="ARBA" id="ARBA00023277"/>
    </source>
</evidence>
<evidence type="ECO:0000256" key="3">
    <source>
        <dbReference type="ARBA" id="ARBA00023295"/>
    </source>
</evidence>
<dbReference type="Proteomes" id="UP001165393">
    <property type="component" value="Unassembled WGS sequence"/>
</dbReference>
<dbReference type="RefSeq" id="WP_251262698.1">
    <property type="nucleotide sequence ID" value="NZ_JAMQGP010000009.1"/>
</dbReference>
<dbReference type="InterPro" id="IPR031158">
    <property type="entry name" value="GH10_AS"/>
</dbReference>
<dbReference type="PROSITE" id="PS00591">
    <property type="entry name" value="GH10_1"/>
    <property type="match status" value="1"/>
</dbReference>
<dbReference type="Gene3D" id="3.20.20.80">
    <property type="entry name" value="Glycosidases"/>
    <property type="match status" value="1"/>
</dbReference>
<evidence type="ECO:0000259" key="8">
    <source>
        <dbReference type="PROSITE" id="PS51760"/>
    </source>
</evidence>
<keyword evidence="7" id="KW-0732">Signal</keyword>
<dbReference type="Pfam" id="PF00331">
    <property type="entry name" value="Glyco_hydro_10"/>
    <property type="match status" value="1"/>
</dbReference>
<feature type="active site" description="Nucleophile" evidence="5">
    <location>
        <position position="268"/>
    </location>
</feature>
<evidence type="ECO:0000256" key="6">
    <source>
        <dbReference type="RuleBase" id="RU361174"/>
    </source>
</evidence>
<dbReference type="PANTHER" id="PTHR31490">
    <property type="entry name" value="GLYCOSYL HYDROLASE"/>
    <property type="match status" value="1"/>
</dbReference>
<dbReference type="PANTHER" id="PTHR31490:SF90">
    <property type="entry name" value="ENDO-1,4-BETA-XYLANASE A"/>
    <property type="match status" value="1"/>
</dbReference>
<dbReference type="InterPro" id="IPR001000">
    <property type="entry name" value="GH10_dom"/>
</dbReference>
<dbReference type="InterPro" id="IPR044846">
    <property type="entry name" value="GH10"/>
</dbReference>
<reference evidence="9 10" key="1">
    <citation type="journal article" date="2013" name="Antonie Van Leeuwenhoek">
        <title>Echinimonas agarilytica gen. nov., sp. nov., a new gammaproteobacterium isolated from the sea urchin Strongylocentrotus intermedius.</title>
        <authorList>
            <person name="Nedashkovskaya O.I."/>
            <person name="Stenkova A.M."/>
            <person name="Zhukova N.V."/>
            <person name="Van Trappen S."/>
            <person name="Lee J.S."/>
            <person name="Kim S.B."/>
        </authorList>
    </citation>
    <scope>NUCLEOTIDE SEQUENCE [LARGE SCALE GENOMIC DNA]</scope>
    <source>
        <strain evidence="9 10">KMM 6351</strain>
    </source>
</reference>
<keyword evidence="2 6" id="KW-0119">Carbohydrate metabolism</keyword>
<comment type="caution">
    <text evidence="9">The sequence shown here is derived from an EMBL/GenBank/DDBJ whole genome shotgun (WGS) entry which is preliminary data.</text>
</comment>
<dbReference type="AlphaFoldDB" id="A0AA41W8V7"/>
<organism evidence="9 10">
    <name type="scientific">Echinimonas agarilytica</name>
    <dbReference type="NCBI Taxonomy" id="1215918"/>
    <lineage>
        <taxon>Bacteria</taxon>
        <taxon>Pseudomonadati</taxon>
        <taxon>Pseudomonadota</taxon>
        <taxon>Gammaproteobacteria</taxon>
        <taxon>Alteromonadales</taxon>
        <taxon>Echinimonadaceae</taxon>
        <taxon>Echinimonas</taxon>
    </lineage>
</organism>
<comment type="similarity">
    <text evidence="6">Belongs to the glycosyl hydrolase 10 (cellulase F) family.</text>
</comment>
<evidence type="ECO:0000256" key="5">
    <source>
        <dbReference type="PROSITE-ProRule" id="PRU10061"/>
    </source>
</evidence>
<evidence type="ECO:0000313" key="9">
    <source>
        <dbReference type="EMBL" id="MCM2681214.1"/>
    </source>
</evidence>
<dbReference type="EMBL" id="JAMQGP010000009">
    <property type="protein sequence ID" value="MCM2681214.1"/>
    <property type="molecule type" value="Genomic_DNA"/>
</dbReference>
<accession>A0AA41W8V7</accession>
<name>A0AA41W8V7_9GAMM</name>
<keyword evidence="4 6" id="KW-0624">Polysaccharide degradation</keyword>
<sequence>MQFKATIISTVAVLGLASCSVSQQETGNVQPTLKDAYKDSFMMGAALSKNQVLGNEPKSLKVVAREFNTVTAENEMKWEAIQPTEGTFTFESADALAQFSEDYDQFFVGHTLVWHHQTPDWVFEDEHGNPASKELVLKRMEAHINKVASRYAGQVDGWDVVNESLNDDGTWRESKWYQILGDQYIVYAFEMAQKAAPDTELYYNDYNLFKPEKRAGAVKIVKSLQAKGVRIDGVGIQGHYGIGYPDLNELEKSIQAFGDLGVKVMITELDISVLPFPDTESQGADVSIDLELQATLNPFENGLSPQMDQQLADAYQEIFELLLRHDDTISRVTFWGVNDNQTWRNDWPMKGRSDYPLLFDRQNEPKAAYQSVLKLKQ</sequence>
<keyword evidence="10" id="KW-1185">Reference proteome</keyword>
<dbReference type="SMART" id="SM00633">
    <property type="entry name" value="Glyco_10"/>
    <property type="match status" value="1"/>
</dbReference>
<comment type="catalytic activity">
    <reaction evidence="6">
        <text>Endohydrolysis of (1-&gt;4)-beta-D-xylosidic linkages in xylans.</text>
        <dbReference type="EC" id="3.2.1.8"/>
    </reaction>
</comment>
<protein>
    <recommendedName>
        <fullName evidence="6">Beta-xylanase</fullName>
        <ecNumber evidence="6">3.2.1.8</ecNumber>
    </recommendedName>
</protein>
<feature type="chain" id="PRO_5041457428" description="Beta-xylanase" evidence="7">
    <location>
        <begin position="24"/>
        <end position="377"/>
    </location>
</feature>
<evidence type="ECO:0000256" key="7">
    <source>
        <dbReference type="SAM" id="SignalP"/>
    </source>
</evidence>
<feature type="signal peptide" evidence="7">
    <location>
        <begin position="1"/>
        <end position="23"/>
    </location>
</feature>
<evidence type="ECO:0000313" key="10">
    <source>
        <dbReference type="Proteomes" id="UP001165393"/>
    </source>
</evidence>
<dbReference type="PROSITE" id="PS51257">
    <property type="entry name" value="PROKAR_LIPOPROTEIN"/>
    <property type="match status" value="1"/>
</dbReference>
<keyword evidence="1 6" id="KW-0378">Hydrolase</keyword>
<dbReference type="EC" id="3.2.1.8" evidence="6"/>